<keyword evidence="1" id="KW-1133">Transmembrane helix</keyword>
<evidence type="ECO:0000256" key="1">
    <source>
        <dbReference type="SAM" id="Phobius"/>
    </source>
</evidence>
<name>A0AAN5AMF4_9BACT</name>
<dbReference type="EMBL" id="BQKE01000010">
    <property type="protein sequence ID" value="GJM65020.1"/>
    <property type="molecule type" value="Genomic_DNA"/>
</dbReference>
<feature type="transmembrane region" description="Helical" evidence="1">
    <location>
        <begin position="68"/>
        <end position="91"/>
    </location>
</feature>
<sequence>MIRVEVICKFFGRTTTISSAVAVAVSIVISTARLNLSWWDLPRIPWGEEGTVFAEEFQIFDKALKNEFFLLMVIDFSIPCGLLQVGIQLAVTNFGDDALPFDVEVR</sequence>
<proteinExistence type="predicted"/>
<keyword evidence="3" id="KW-1185">Reference proteome</keyword>
<evidence type="ECO:0000313" key="2">
    <source>
        <dbReference type="EMBL" id="GJM65020.1"/>
    </source>
</evidence>
<evidence type="ECO:0000313" key="3">
    <source>
        <dbReference type="Proteomes" id="UP001310022"/>
    </source>
</evidence>
<dbReference type="Proteomes" id="UP001310022">
    <property type="component" value="Unassembled WGS sequence"/>
</dbReference>
<dbReference type="AlphaFoldDB" id="A0AAN5AMF4"/>
<keyword evidence="1" id="KW-0812">Transmembrane</keyword>
<reference evidence="2 3" key="1">
    <citation type="submission" date="2021-12" db="EMBL/GenBank/DDBJ databases">
        <title>Genome sequencing of bacteria with rrn-lacking chromosome and rrn-plasmid.</title>
        <authorList>
            <person name="Anda M."/>
            <person name="Iwasaki W."/>
        </authorList>
    </citation>
    <scope>NUCLEOTIDE SEQUENCE [LARGE SCALE GENOMIC DNA]</scope>
    <source>
        <strain evidence="2 3">NBRC 15940</strain>
    </source>
</reference>
<protein>
    <submittedName>
        <fullName evidence="2">Uncharacterized protein</fullName>
    </submittedName>
</protein>
<accession>A0AAN5AMF4</accession>
<comment type="caution">
    <text evidence="2">The sequence shown here is derived from an EMBL/GenBank/DDBJ whole genome shotgun (WGS) entry which is preliminary data.</text>
</comment>
<gene>
    <name evidence="2" type="ORF">PEDI_55720</name>
</gene>
<organism evidence="2 3">
    <name type="scientific">Persicobacter diffluens</name>
    <dbReference type="NCBI Taxonomy" id="981"/>
    <lineage>
        <taxon>Bacteria</taxon>
        <taxon>Pseudomonadati</taxon>
        <taxon>Bacteroidota</taxon>
        <taxon>Cytophagia</taxon>
        <taxon>Cytophagales</taxon>
        <taxon>Persicobacteraceae</taxon>
        <taxon>Persicobacter</taxon>
    </lineage>
</organism>
<keyword evidence="1" id="KW-0472">Membrane</keyword>